<reference evidence="3 5" key="2">
    <citation type="submission" date="2021-03" db="EMBL/GenBank/DDBJ databases">
        <title>Complete Genome Sequence Data of Xenorhabdus budapestensis strain C72, a Candidate Biological Control Agent, from China.</title>
        <authorList>
            <person name="LI B."/>
            <person name="WANG S."/>
            <person name="QIU D."/>
        </authorList>
    </citation>
    <scope>NUCLEOTIDE SEQUENCE [LARGE SCALE GENOMIC DNA]</scope>
    <source>
        <strain evidence="3 5">C-7-2</strain>
    </source>
</reference>
<dbReference type="EMBL" id="NIBS01000027">
    <property type="protein sequence ID" value="PHM24286.1"/>
    <property type="molecule type" value="Genomic_DNA"/>
</dbReference>
<protein>
    <submittedName>
        <fullName evidence="3">MbtH family NRPS accessory protein</fullName>
    </submittedName>
    <submittedName>
        <fullName evidence="2">MbtH-like protein from the pyoverdine cluster</fullName>
    </submittedName>
</protein>
<proteinExistence type="predicted"/>
<dbReference type="SUPFAM" id="SSF160582">
    <property type="entry name" value="MbtH-like"/>
    <property type="match status" value="1"/>
</dbReference>
<accession>A0A2D0IR69</accession>
<evidence type="ECO:0000313" key="3">
    <source>
        <dbReference type="EMBL" id="QTL40178.1"/>
    </source>
</evidence>
<evidence type="ECO:0000259" key="1">
    <source>
        <dbReference type="SMART" id="SM00923"/>
    </source>
</evidence>
<dbReference type="InterPro" id="IPR005153">
    <property type="entry name" value="MbtH-like_dom"/>
</dbReference>
<keyword evidence="5" id="KW-1185">Reference proteome</keyword>
<dbReference type="Proteomes" id="UP000225833">
    <property type="component" value="Unassembled WGS sequence"/>
</dbReference>
<dbReference type="InterPro" id="IPR037407">
    <property type="entry name" value="MLP_fam"/>
</dbReference>
<dbReference type="AlphaFoldDB" id="A0A2D0IR69"/>
<evidence type="ECO:0000313" key="4">
    <source>
        <dbReference type="Proteomes" id="UP000225833"/>
    </source>
</evidence>
<organism evidence="2 4">
    <name type="scientific">Xenorhabdus budapestensis</name>
    <dbReference type="NCBI Taxonomy" id="290110"/>
    <lineage>
        <taxon>Bacteria</taxon>
        <taxon>Pseudomonadati</taxon>
        <taxon>Pseudomonadota</taxon>
        <taxon>Gammaproteobacteria</taxon>
        <taxon>Enterobacterales</taxon>
        <taxon>Morganellaceae</taxon>
        <taxon>Xenorhabdus</taxon>
    </lineage>
</organism>
<dbReference type="GO" id="GO:0005829">
    <property type="term" value="C:cytosol"/>
    <property type="evidence" value="ECO:0007669"/>
    <property type="project" value="TreeGrafter"/>
</dbReference>
<dbReference type="OrthoDB" id="7584480at2"/>
<gene>
    <name evidence="3" type="ORF">HGO23_01770</name>
    <name evidence="2" type="ORF">Xbud_03353</name>
</gene>
<dbReference type="PANTHER" id="PTHR38444:SF1">
    <property type="entry name" value="ENTEROBACTIN BIOSYNTHESIS PROTEIN YBDZ"/>
    <property type="match status" value="1"/>
</dbReference>
<dbReference type="PANTHER" id="PTHR38444">
    <property type="entry name" value="ENTEROBACTIN BIOSYNTHESIS PROTEIN YBDZ"/>
    <property type="match status" value="1"/>
</dbReference>
<evidence type="ECO:0000313" key="5">
    <source>
        <dbReference type="Proteomes" id="UP000665047"/>
    </source>
</evidence>
<reference evidence="2 4" key="1">
    <citation type="journal article" date="2017" name="Nat. Microbiol.">
        <title>Natural product diversity associated with the nematode symbionts Photorhabdus and Xenorhabdus.</title>
        <authorList>
            <person name="Tobias N.J."/>
            <person name="Wolff H."/>
            <person name="Djahanschiri B."/>
            <person name="Grundmann F."/>
            <person name="Kronenwerth M."/>
            <person name="Shi Y.M."/>
            <person name="Simonyi S."/>
            <person name="Grun P."/>
            <person name="Shapiro-Ilan D."/>
            <person name="Pidot S.J."/>
            <person name="Stinear T.P."/>
            <person name="Ebersberger I."/>
            <person name="Bode H.B."/>
        </authorList>
    </citation>
    <scope>NUCLEOTIDE SEQUENCE [LARGE SCALE GENOMIC DNA]</scope>
    <source>
        <strain evidence="2 4">DSM 16342</strain>
    </source>
</reference>
<dbReference type="Proteomes" id="UP000665047">
    <property type="component" value="Chromosome"/>
</dbReference>
<dbReference type="GO" id="GO:0019290">
    <property type="term" value="P:siderophore biosynthetic process"/>
    <property type="evidence" value="ECO:0007669"/>
    <property type="project" value="TreeGrafter"/>
</dbReference>
<dbReference type="InterPro" id="IPR038020">
    <property type="entry name" value="MbtH-like_sf"/>
</dbReference>
<name>A0A2D0IR69_XENBU</name>
<dbReference type="Gene3D" id="3.90.820.10">
    <property type="entry name" value="Structural Genomics, Unknown Function 30-nov-00 1gh9 Mol_id"/>
    <property type="match status" value="1"/>
</dbReference>
<dbReference type="RefSeq" id="WP_047679202.1">
    <property type="nucleotide sequence ID" value="NZ_CAWNNJ010000094.1"/>
</dbReference>
<dbReference type="EMBL" id="CP072455">
    <property type="protein sequence ID" value="QTL40178.1"/>
    <property type="molecule type" value="Genomic_DNA"/>
</dbReference>
<dbReference type="Pfam" id="PF03621">
    <property type="entry name" value="MbtH"/>
    <property type="match status" value="1"/>
</dbReference>
<dbReference type="SMART" id="SM00923">
    <property type="entry name" value="MbtH"/>
    <property type="match status" value="1"/>
</dbReference>
<sequence>MQQLTGNETEVWMVVINIKKQYSIWPDESLIPIGWMATGKKGSKEECLNHIASIWPEPTKQVVDVH</sequence>
<evidence type="ECO:0000313" key="2">
    <source>
        <dbReference type="EMBL" id="PHM24286.1"/>
    </source>
</evidence>
<feature type="domain" description="MbtH-like" evidence="1">
    <location>
        <begin position="7"/>
        <end position="53"/>
    </location>
</feature>